<keyword evidence="4" id="KW-1185">Reference proteome</keyword>
<evidence type="ECO:0000259" key="2">
    <source>
        <dbReference type="PROSITE" id="PS51688"/>
    </source>
</evidence>
<dbReference type="PROSITE" id="PS51688">
    <property type="entry name" value="ICA"/>
    <property type="match status" value="1"/>
</dbReference>
<accession>A0A494XU25</accession>
<dbReference type="AlphaFoldDB" id="A0A494XU25"/>
<dbReference type="RefSeq" id="WP_121277127.1">
    <property type="nucleotide sequence ID" value="NZ_RBZV01000002.1"/>
</dbReference>
<name>A0A494XU25_9BURK</name>
<reference evidence="3 4" key="1">
    <citation type="submission" date="2018-10" db="EMBL/GenBank/DDBJ databases">
        <title>Paraburkholderia sp. 7MK8-2, isolated from soil.</title>
        <authorList>
            <person name="Gao Z.-H."/>
            <person name="Qiu L.-H."/>
        </authorList>
    </citation>
    <scope>NUCLEOTIDE SEQUENCE [LARGE SCALE GENOMIC DNA]</scope>
    <source>
        <strain evidence="3 4">7MK8-2</strain>
    </source>
</reference>
<organism evidence="3 4">
    <name type="scientific">Trinickia fusca</name>
    <dbReference type="NCBI Taxonomy" id="2419777"/>
    <lineage>
        <taxon>Bacteria</taxon>
        <taxon>Pseudomonadati</taxon>
        <taxon>Pseudomonadota</taxon>
        <taxon>Betaproteobacteria</taxon>
        <taxon>Burkholderiales</taxon>
        <taxon>Burkholderiaceae</taxon>
        <taxon>Trinickia</taxon>
    </lineage>
</organism>
<evidence type="ECO:0000313" key="4">
    <source>
        <dbReference type="Proteomes" id="UP000280434"/>
    </source>
</evidence>
<evidence type="ECO:0000313" key="3">
    <source>
        <dbReference type="EMBL" id="RKP51043.1"/>
    </source>
</evidence>
<dbReference type="Proteomes" id="UP000280434">
    <property type="component" value="Unassembled WGS sequence"/>
</dbReference>
<dbReference type="Gene3D" id="1.20.5.170">
    <property type="match status" value="1"/>
</dbReference>
<dbReference type="EMBL" id="RBZV01000002">
    <property type="protein sequence ID" value="RKP51043.1"/>
    <property type="molecule type" value="Genomic_DNA"/>
</dbReference>
<evidence type="ECO:0000256" key="1">
    <source>
        <dbReference type="SAM" id="Coils"/>
    </source>
</evidence>
<protein>
    <recommendedName>
        <fullName evidence="2">Peptidase S74 domain-containing protein</fullName>
    </recommendedName>
</protein>
<comment type="caution">
    <text evidence="3">The sequence shown here is derived from an EMBL/GenBank/DDBJ whole genome shotgun (WGS) entry which is preliminary data.</text>
</comment>
<sequence length="682" mass="71751">MMKQYDAMPPRRSGLGLSLLEVGMALALAAVVMSGITFYTVNAAQKMKRRSDAQHLMAIARAGDAYIIKNTGVLLGSGGDLDPGRVRLGTVITKTVKNLQDDGELSQSIQNTFSNGQSVALLLRAVNNPAYIGPTSGVPQYLIKGLVTTHGGTSFSDDQAGQIVNLSGAAGGYMSRTIDRNNIDGAGGGWKERAADWHAGGATPDVGHVMALVGMGYGAGSSNNGPWLGRKSGLDQQFYKLDTGVDIDVNGNALKNASAVQANEYQGAQGAGSDINIGTLTTTPNISMGSAATQQFHLYANNTELKLGEAGSNSFSVNNTFGESFTLTHGVSGAGSSTWSAEEPRIVGRQDNAGGDWVTVFDSKPNGELDINAPVANGVKGVVNVTANGNGGEINFYANNEGDGSVNVYPGGKDGFSVFGVYPSDAKIQLRPDGNTTFYSKGATTFANRGGNSGMYINTLQTTSATAPNGGDNYYVCMGGHYGSGGHDGCVSDQVSGGPFAATSYFTMYGNFRVWGDMRLNGNGIAYDSSDRRLKTNIEPLAGALNEIERLNGYSFKWKKDGKPSIGVIAQEVEKVFPSIVEVSDVSGMKAVKYGSLVAPLIEAVKTLHHMLNDAVASLKQDIAKLRQDDASLQAQVQNLTGQNVELKADLARQRLDLIKLKYAIHQPLNDSERALCGAACP</sequence>
<proteinExistence type="predicted"/>
<feature type="domain" description="Peptidase S74" evidence="2">
    <location>
        <begin position="530"/>
        <end position="623"/>
    </location>
</feature>
<dbReference type="InterPro" id="IPR030392">
    <property type="entry name" value="S74_ICA"/>
</dbReference>
<feature type="coiled-coil region" evidence="1">
    <location>
        <begin position="609"/>
        <end position="657"/>
    </location>
</feature>
<keyword evidence="1" id="KW-0175">Coiled coil</keyword>
<dbReference type="OrthoDB" id="9108891at2"/>
<dbReference type="Pfam" id="PF13884">
    <property type="entry name" value="Peptidase_S74"/>
    <property type="match status" value="1"/>
</dbReference>
<gene>
    <name evidence="3" type="ORF">D7S89_08315</name>
</gene>